<feature type="region of interest" description="Disordered" evidence="1">
    <location>
        <begin position="297"/>
        <end position="328"/>
    </location>
</feature>
<feature type="compositionally biased region" description="Low complexity" evidence="1">
    <location>
        <begin position="266"/>
        <end position="276"/>
    </location>
</feature>
<feature type="compositionally biased region" description="Low complexity" evidence="1">
    <location>
        <begin position="9"/>
        <end position="23"/>
    </location>
</feature>
<organism evidence="2 3">
    <name type="scientific">Linnemannia elongata AG-77</name>
    <dbReference type="NCBI Taxonomy" id="1314771"/>
    <lineage>
        <taxon>Eukaryota</taxon>
        <taxon>Fungi</taxon>
        <taxon>Fungi incertae sedis</taxon>
        <taxon>Mucoromycota</taxon>
        <taxon>Mortierellomycotina</taxon>
        <taxon>Mortierellomycetes</taxon>
        <taxon>Mortierellales</taxon>
        <taxon>Mortierellaceae</taxon>
        <taxon>Linnemannia</taxon>
    </lineage>
</organism>
<dbReference type="OrthoDB" id="2423402at2759"/>
<feature type="region of interest" description="Disordered" evidence="1">
    <location>
        <begin position="264"/>
        <end position="284"/>
    </location>
</feature>
<proteinExistence type="predicted"/>
<gene>
    <name evidence="2" type="ORF">K457DRAFT_1898699</name>
</gene>
<feature type="region of interest" description="Disordered" evidence="1">
    <location>
        <begin position="362"/>
        <end position="386"/>
    </location>
</feature>
<dbReference type="AlphaFoldDB" id="A0A197JK63"/>
<evidence type="ECO:0000313" key="2">
    <source>
        <dbReference type="EMBL" id="OAQ24749.1"/>
    </source>
</evidence>
<reference evidence="2 3" key="1">
    <citation type="submission" date="2016-05" db="EMBL/GenBank/DDBJ databases">
        <title>Genome sequencing reveals origins of a unique bacterial endosymbiosis in the earliest lineages of terrestrial Fungi.</title>
        <authorList>
            <consortium name="DOE Joint Genome Institute"/>
            <person name="Uehling J."/>
            <person name="Gryganskyi A."/>
            <person name="Hameed K."/>
            <person name="Tschaplinski T."/>
            <person name="Misztal P."/>
            <person name="Wu S."/>
            <person name="Desiro A."/>
            <person name="Vande Pol N."/>
            <person name="Du Z.-Y."/>
            <person name="Zienkiewicz A."/>
            <person name="Zienkiewicz K."/>
            <person name="Morin E."/>
            <person name="Tisserant E."/>
            <person name="Splivallo R."/>
            <person name="Hainaut M."/>
            <person name="Henrissat B."/>
            <person name="Ohm R."/>
            <person name="Kuo A."/>
            <person name="Yan J."/>
            <person name="Lipzen A."/>
            <person name="Nolan M."/>
            <person name="Labutti K."/>
            <person name="Barry K."/>
            <person name="Goldstein A."/>
            <person name="Labbe J."/>
            <person name="Schadt C."/>
            <person name="Tuskan G."/>
            <person name="Grigoriev I."/>
            <person name="Martin F."/>
            <person name="Vilgalys R."/>
            <person name="Bonito G."/>
        </authorList>
    </citation>
    <scope>NUCLEOTIDE SEQUENCE [LARGE SCALE GENOMIC DNA]</scope>
    <source>
        <strain evidence="2 3">AG-77</strain>
    </source>
</reference>
<dbReference type="EMBL" id="KV442088">
    <property type="protein sequence ID" value="OAQ24749.1"/>
    <property type="molecule type" value="Genomic_DNA"/>
</dbReference>
<protein>
    <submittedName>
        <fullName evidence="2">Uncharacterized protein</fullName>
    </submittedName>
</protein>
<name>A0A197JK63_9FUNG</name>
<keyword evidence="3" id="KW-1185">Reference proteome</keyword>
<sequence length="462" mass="51405">MEQFDPNNTAEPETVLPEPLTPLSKSDGSRRPTIYRVRSNTTFVLRLMLRLRRVLLQDAAVYLFLGKTQGFRSPLLDTPNSVFMSKAFLSFQEDVIAAVLMKKVVLPKNIPDNMLRALEVSSSNQSNDMHVLRKSLTAVNDKLAHQSNQSLWANNILDALVKSFLSQEQQLRIQRETIESMQQAIDAMARQLRLQGPVAPGNPGNLSYSRQSGIPGPGYLSYTGISTPAPGFLPHLGPFPGHQSPMPKQKQSKLVQNRALVAIQPSHSGSSSQDSSIVLPTRPSSELERLLSTRPQGMPVLESHQPESASGSGPLTEAGISASVQRPSAPPRETWFIWTTHHSSTKSIFEEYQRYKSELATRLEPGDGGKHRLKQKRRQSDATEKHVSDIRIISTEVDIVKDKVEQEKGGSISAEQALSHAFEEMDTLVKFNSNKNIFSFAQARTFCGKTAKEREEERKSNQ</sequence>
<evidence type="ECO:0000256" key="1">
    <source>
        <dbReference type="SAM" id="MobiDB-lite"/>
    </source>
</evidence>
<accession>A0A197JK63</accession>
<feature type="region of interest" description="Disordered" evidence="1">
    <location>
        <begin position="1"/>
        <end position="31"/>
    </location>
</feature>
<dbReference type="Proteomes" id="UP000078512">
    <property type="component" value="Unassembled WGS sequence"/>
</dbReference>
<evidence type="ECO:0000313" key="3">
    <source>
        <dbReference type="Proteomes" id="UP000078512"/>
    </source>
</evidence>